<dbReference type="AlphaFoldDB" id="A0A7T5JP82"/>
<dbReference type="EMBL" id="CP073708">
    <property type="protein sequence ID" value="QUO41920.1"/>
    <property type="molecule type" value="Genomic_DNA"/>
</dbReference>
<feature type="chain" id="PRO_5038690320" evidence="2">
    <location>
        <begin position="24"/>
        <end position="276"/>
    </location>
</feature>
<gene>
    <name evidence="3" type="ORF">JD108_02290</name>
    <name evidence="4" type="ORF">KDJ56_02290</name>
</gene>
<feature type="signal peptide" evidence="2">
    <location>
        <begin position="1"/>
        <end position="23"/>
    </location>
</feature>
<keyword evidence="2" id="KW-0732">Signal</keyword>
<feature type="compositionally biased region" description="Low complexity" evidence="1">
    <location>
        <begin position="264"/>
        <end position="276"/>
    </location>
</feature>
<reference evidence="4" key="2">
    <citation type="submission" date="2021-04" db="EMBL/GenBank/DDBJ databases">
        <title>Brevibacillus composti FJAT-54423, complete genome.</title>
        <authorList>
            <person name="Tang R."/>
        </authorList>
    </citation>
    <scope>NUCLEOTIDE SEQUENCE</scope>
    <source>
        <strain evidence="4">FJAT-54424</strain>
    </source>
</reference>
<accession>A0A7T5JP82</accession>
<evidence type="ECO:0000313" key="5">
    <source>
        <dbReference type="Proteomes" id="UP000595847"/>
    </source>
</evidence>
<dbReference type="EMBL" id="CP066308">
    <property type="protein sequence ID" value="QQE74836.1"/>
    <property type="molecule type" value="Genomic_DNA"/>
</dbReference>
<protein>
    <submittedName>
        <fullName evidence="3">Uncharacterized protein</fullName>
    </submittedName>
</protein>
<name>A0A7T5JP82_9BACL</name>
<organism evidence="3 5">
    <name type="scientific">Brevibacillus composti</name>
    <dbReference type="NCBI Taxonomy" id="2796470"/>
    <lineage>
        <taxon>Bacteria</taxon>
        <taxon>Bacillati</taxon>
        <taxon>Bacillota</taxon>
        <taxon>Bacilli</taxon>
        <taxon>Bacillales</taxon>
        <taxon>Paenibacillaceae</taxon>
        <taxon>Brevibacillus</taxon>
    </lineage>
</organism>
<dbReference type="Proteomes" id="UP000677234">
    <property type="component" value="Chromosome"/>
</dbReference>
<evidence type="ECO:0000313" key="4">
    <source>
        <dbReference type="EMBL" id="QUO41920.1"/>
    </source>
</evidence>
<feature type="compositionally biased region" description="Gly residues" evidence="1">
    <location>
        <begin position="240"/>
        <end position="263"/>
    </location>
</feature>
<dbReference type="Proteomes" id="UP000595847">
    <property type="component" value="Chromosome"/>
</dbReference>
<sequence length="276" mass="28664">MKKVIAVAALAAMVTLLPLEGTVAFLTSEKKQTVPVSLGTNEDVFVTETESIQLLTEVTKQVKITRKKVEGAAEGEAGGESEERDVSYRVVEGAYTLRLIPQRPHLDLEPENFRVTGDLAGLLQISPADDEDEKAIAYRLEHRRDQVEYRDGTVRGELHITALGGFYMHAVPVTLVTRVKESTSVVEIRVPSVPGVPPVGPPPAGQPPVETPVPTPPPPPDSAPPQVDPPALPQPEGSPPAGGEGSPPAGGGEGPPPAGGGEGSPPAGGDAPPSGP</sequence>
<evidence type="ECO:0000313" key="6">
    <source>
        <dbReference type="Proteomes" id="UP000677234"/>
    </source>
</evidence>
<proteinExistence type="predicted"/>
<reference evidence="3 5" key="1">
    <citation type="submission" date="2020-12" db="EMBL/GenBank/DDBJ databases">
        <title>strain FJAT-54423T represents a novel species of the genus Brevibacillus.</title>
        <authorList>
            <person name="Tang R."/>
        </authorList>
    </citation>
    <scope>NUCLEOTIDE SEQUENCE [LARGE SCALE GENOMIC DNA]</scope>
    <source>
        <strain evidence="3 5">FJAT-54423</strain>
    </source>
</reference>
<keyword evidence="6" id="KW-1185">Reference proteome</keyword>
<feature type="compositionally biased region" description="Pro residues" evidence="1">
    <location>
        <begin position="194"/>
        <end position="238"/>
    </location>
</feature>
<feature type="region of interest" description="Disordered" evidence="1">
    <location>
        <begin position="191"/>
        <end position="276"/>
    </location>
</feature>
<dbReference type="RefSeq" id="WP_198828405.1">
    <property type="nucleotide sequence ID" value="NZ_CP066308.1"/>
</dbReference>
<evidence type="ECO:0000256" key="2">
    <source>
        <dbReference type="SAM" id="SignalP"/>
    </source>
</evidence>
<evidence type="ECO:0000313" key="3">
    <source>
        <dbReference type="EMBL" id="QQE74836.1"/>
    </source>
</evidence>
<evidence type="ECO:0000256" key="1">
    <source>
        <dbReference type="SAM" id="MobiDB-lite"/>
    </source>
</evidence>
<dbReference type="KEGG" id="bcop:JD108_02290"/>